<comment type="caution">
    <text evidence="3">The sequence shown here is derived from an EMBL/GenBank/DDBJ whole genome shotgun (WGS) entry which is preliminary data.</text>
</comment>
<name>A0A5D3E555_CUCMM</name>
<dbReference type="AlphaFoldDB" id="A0A5D3E555"/>
<dbReference type="Proteomes" id="UP000321947">
    <property type="component" value="Unassembled WGS sequence"/>
</dbReference>
<reference evidence="4 5" key="1">
    <citation type="submission" date="2019-08" db="EMBL/GenBank/DDBJ databases">
        <title>Draft genome sequences of two oriental melons (Cucumis melo L. var makuwa).</title>
        <authorList>
            <person name="Kwon S.-Y."/>
        </authorList>
    </citation>
    <scope>NUCLEOTIDE SEQUENCE [LARGE SCALE GENOMIC DNA]</scope>
    <source>
        <strain evidence="5">cv. Chang Bougi</strain>
        <strain evidence="4">cv. SW 3</strain>
        <tissue evidence="3">Leaf</tissue>
    </source>
</reference>
<evidence type="ECO:0000313" key="4">
    <source>
        <dbReference type="Proteomes" id="UP000321393"/>
    </source>
</evidence>
<organism evidence="3 5">
    <name type="scientific">Cucumis melo var. makuwa</name>
    <name type="common">Oriental melon</name>
    <dbReference type="NCBI Taxonomy" id="1194695"/>
    <lineage>
        <taxon>Eukaryota</taxon>
        <taxon>Viridiplantae</taxon>
        <taxon>Streptophyta</taxon>
        <taxon>Embryophyta</taxon>
        <taxon>Tracheophyta</taxon>
        <taxon>Spermatophyta</taxon>
        <taxon>Magnoliopsida</taxon>
        <taxon>eudicotyledons</taxon>
        <taxon>Gunneridae</taxon>
        <taxon>Pentapetalae</taxon>
        <taxon>rosids</taxon>
        <taxon>fabids</taxon>
        <taxon>Cucurbitales</taxon>
        <taxon>Cucurbitaceae</taxon>
        <taxon>Benincaseae</taxon>
        <taxon>Cucumis</taxon>
    </lineage>
</organism>
<evidence type="ECO:0000313" key="3">
    <source>
        <dbReference type="EMBL" id="TYK31032.1"/>
    </source>
</evidence>
<sequence>MGVLQNHHYYDTDMMERPNGPERLRYSLGNYQGQLAPTGAHVTRVRERASSVAEAEVGTRANWRVTRSDRGKMALRRGARRGGGKGGRGAERGQPEEQPAVPATDPNAPSPKQISP</sequence>
<dbReference type="Proteomes" id="UP000321393">
    <property type="component" value="Unassembled WGS sequence"/>
</dbReference>
<gene>
    <name evidence="3" type="ORF">E5676_scaffold455G002840</name>
    <name evidence="2" type="ORF">E6C27_scaffold285G001470</name>
</gene>
<feature type="region of interest" description="Disordered" evidence="1">
    <location>
        <begin position="64"/>
        <end position="116"/>
    </location>
</feature>
<feature type="compositionally biased region" description="Basic residues" evidence="1">
    <location>
        <begin position="73"/>
        <end position="83"/>
    </location>
</feature>
<dbReference type="EMBL" id="SSTE01019907">
    <property type="protein sequence ID" value="KAA0035495.1"/>
    <property type="molecule type" value="Genomic_DNA"/>
</dbReference>
<proteinExistence type="predicted"/>
<feature type="region of interest" description="Disordered" evidence="1">
    <location>
        <begin position="1"/>
        <end position="21"/>
    </location>
</feature>
<feature type="compositionally biased region" description="Basic and acidic residues" evidence="1">
    <location>
        <begin position="8"/>
        <end position="21"/>
    </location>
</feature>
<evidence type="ECO:0000313" key="2">
    <source>
        <dbReference type="EMBL" id="KAA0035495.1"/>
    </source>
</evidence>
<evidence type="ECO:0000256" key="1">
    <source>
        <dbReference type="SAM" id="MobiDB-lite"/>
    </source>
</evidence>
<accession>A0A5D3E555</accession>
<protein>
    <submittedName>
        <fullName evidence="3">Uncharacterized protein</fullName>
    </submittedName>
</protein>
<dbReference type="EMBL" id="SSTD01000141">
    <property type="protein sequence ID" value="TYK31032.1"/>
    <property type="molecule type" value="Genomic_DNA"/>
</dbReference>
<evidence type="ECO:0000313" key="5">
    <source>
        <dbReference type="Proteomes" id="UP000321947"/>
    </source>
</evidence>